<dbReference type="InterPro" id="IPR036047">
    <property type="entry name" value="F-box-like_dom_sf"/>
</dbReference>
<gene>
    <name evidence="3" type="ORF">EVOR1521_LOCUS20973</name>
</gene>
<sequence>MSSLVMEDMGRVLPRDSPFVGCLRHAPQQILMGHLDRLMRRRVPAELALGPDPSDFTEERAFSTYDSAKKLPSSSPYVGFQRHAPPSSPALSFADSAVRPGYFRLPGGVPELDLKDTLPGELPEEVWSEVMRSIIDVPTLAALSRVCTGFHKVAVSEDAWRDRVVRVPPSCLEHLAPHLSCWLEAWAAAKKLVLPRSAQLLKQVAQQAPAIPVEVSWRFDRHLKGDGVEVVQHGRAVRRVAEEELVVLGDAALPCATRLPYLEVHLDKCGEGIGDSINDFGFGVTACDPQEIAELGSVADEVPSSWVVDFTQSMVCLSVNNREASQGKHLSAAALKEGSNVGLLIKPEAFEIYIDGILRETLAVQAEERVPANVGLFPVLDLYGRTIQISKTDAEEP</sequence>
<keyword evidence="4" id="KW-1185">Reference proteome</keyword>
<dbReference type="Pfam" id="PF07177">
    <property type="entry name" value="Neuralized"/>
    <property type="match status" value="1"/>
</dbReference>
<feature type="domain" description="F-box" evidence="2">
    <location>
        <begin position="121"/>
        <end position="163"/>
    </location>
</feature>
<dbReference type="InterPro" id="IPR001810">
    <property type="entry name" value="F-box_dom"/>
</dbReference>
<evidence type="ECO:0000259" key="2">
    <source>
        <dbReference type="Pfam" id="PF12937"/>
    </source>
</evidence>
<organism evidence="3 4">
    <name type="scientific">Effrenium voratum</name>
    <dbReference type="NCBI Taxonomy" id="2562239"/>
    <lineage>
        <taxon>Eukaryota</taxon>
        <taxon>Sar</taxon>
        <taxon>Alveolata</taxon>
        <taxon>Dinophyceae</taxon>
        <taxon>Suessiales</taxon>
        <taxon>Symbiodiniaceae</taxon>
        <taxon>Effrenium</taxon>
    </lineage>
</organism>
<dbReference type="Proteomes" id="UP001178507">
    <property type="component" value="Unassembled WGS sequence"/>
</dbReference>
<feature type="domain" description="NHR" evidence="1">
    <location>
        <begin position="224"/>
        <end position="390"/>
    </location>
</feature>
<dbReference type="AlphaFoldDB" id="A0AA36NAX8"/>
<reference evidence="3" key="1">
    <citation type="submission" date="2023-08" db="EMBL/GenBank/DDBJ databases">
        <authorList>
            <person name="Chen Y."/>
            <person name="Shah S."/>
            <person name="Dougan E. K."/>
            <person name="Thang M."/>
            <person name="Chan C."/>
        </authorList>
    </citation>
    <scope>NUCLEOTIDE SEQUENCE</scope>
</reference>
<evidence type="ECO:0008006" key="5">
    <source>
        <dbReference type="Google" id="ProtNLM"/>
    </source>
</evidence>
<dbReference type="InterPro" id="IPR006573">
    <property type="entry name" value="NHR_dom"/>
</dbReference>
<evidence type="ECO:0000259" key="1">
    <source>
        <dbReference type="Pfam" id="PF07177"/>
    </source>
</evidence>
<dbReference type="CDD" id="cd09917">
    <property type="entry name" value="F-box_SF"/>
    <property type="match status" value="1"/>
</dbReference>
<evidence type="ECO:0000313" key="3">
    <source>
        <dbReference type="EMBL" id="CAJ1396831.1"/>
    </source>
</evidence>
<proteinExistence type="predicted"/>
<protein>
    <recommendedName>
        <fullName evidence="5">F-box domain-containing protein</fullName>
    </recommendedName>
</protein>
<dbReference type="InterPro" id="IPR043136">
    <property type="entry name" value="B30.2/SPRY_sf"/>
</dbReference>
<evidence type="ECO:0000313" key="4">
    <source>
        <dbReference type="Proteomes" id="UP001178507"/>
    </source>
</evidence>
<dbReference type="Gene3D" id="2.60.120.920">
    <property type="match status" value="1"/>
</dbReference>
<comment type="caution">
    <text evidence="3">The sequence shown here is derived from an EMBL/GenBank/DDBJ whole genome shotgun (WGS) entry which is preliminary data.</text>
</comment>
<name>A0AA36NAX8_9DINO</name>
<dbReference type="Pfam" id="PF12937">
    <property type="entry name" value="F-box-like"/>
    <property type="match status" value="1"/>
</dbReference>
<dbReference type="SUPFAM" id="SSF81383">
    <property type="entry name" value="F-box domain"/>
    <property type="match status" value="1"/>
</dbReference>
<accession>A0AA36NAX8</accession>
<dbReference type="EMBL" id="CAUJNA010003244">
    <property type="protein sequence ID" value="CAJ1396831.1"/>
    <property type="molecule type" value="Genomic_DNA"/>
</dbReference>